<reference evidence="7 8" key="1">
    <citation type="submission" date="2024-09" db="EMBL/GenBank/DDBJ databases">
        <authorList>
            <person name="Sun Q."/>
            <person name="Mori K."/>
        </authorList>
    </citation>
    <scope>NUCLEOTIDE SEQUENCE [LARGE SCALE GENOMIC DNA]</scope>
    <source>
        <strain evidence="7 8">TBRC 7907</strain>
    </source>
</reference>
<dbReference type="Pfam" id="PF07690">
    <property type="entry name" value="MFS_1"/>
    <property type="match status" value="1"/>
</dbReference>
<evidence type="ECO:0000256" key="2">
    <source>
        <dbReference type="ARBA" id="ARBA00022692"/>
    </source>
</evidence>
<feature type="transmembrane region" description="Helical" evidence="5">
    <location>
        <begin position="35"/>
        <end position="56"/>
    </location>
</feature>
<evidence type="ECO:0000256" key="5">
    <source>
        <dbReference type="SAM" id="Phobius"/>
    </source>
</evidence>
<dbReference type="Gene3D" id="1.20.1250.20">
    <property type="entry name" value="MFS general substrate transporter like domains"/>
    <property type="match status" value="1"/>
</dbReference>
<dbReference type="PANTHER" id="PTHR23530">
    <property type="entry name" value="TRANSPORT PROTEIN-RELATED"/>
    <property type="match status" value="1"/>
</dbReference>
<dbReference type="PROSITE" id="PS50850">
    <property type="entry name" value="MFS"/>
    <property type="match status" value="1"/>
</dbReference>
<comment type="caution">
    <text evidence="7">The sequence shown here is derived from an EMBL/GenBank/DDBJ whole genome shotgun (WGS) entry which is preliminary data.</text>
</comment>
<sequence length="408" mass="43692">MTAKTKPVIRLMIGFQLFFGLLLWTPIFFEYQRQLGISVVDILAIQSIYYVAFCLLEIPTGMIADRIGYRRCMLAGGGVLVVSNLMPVSVPSYWGFLVHFLLIALARSLVSGASSAYLYEFMLANGERENYKQAEGSARSYSLVGKVVCWPLVGLAMQLEMTLPYWLTAVSAVLAVVMAFRLPPLPHSAPKPTAPLPTAVRESLGLLRRSPMLLLFMAQGVAIFTLGRICQVNLFQPILNADNVPLVAHGLVMSAMSVFEALGSARPGIIRRYLTDSRAVFVLTIVMAGALALTVPGNGVATVAALCVFALAMGLSFPIQRQLINDAIPETPYRATLLSMESIIDRGVCALVALALGSYLAGGRLAEFLLLSSGASVALMAVLLAVLPLVRRRVAAGGTAAGEVLSAP</sequence>
<feature type="transmembrane region" description="Helical" evidence="5">
    <location>
        <begin position="68"/>
        <end position="87"/>
    </location>
</feature>
<dbReference type="EMBL" id="JBHLZU010000002">
    <property type="protein sequence ID" value="MFB9902387.1"/>
    <property type="molecule type" value="Genomic_DNA"/>
</dbReference>
<comment type="subcellular location">
    <subcellularLocation>
        <location evidence="1">Cell membrane</location>
        <topology evidence="1">Multi-pass membrane protein</topology>
    </subcellularLocation>
</comment>
<dbReference type="InterPro" id="IPR053160">
    <property type="entry name" value="MFS_DHA3_Transporter"/>
</dbReference>
<dbReference type="InterPro" id="IPR011701">
    <property type="entry name" value="MFS"/>
</dbReference>
<keyword evidence="2 5" id="KW-0812">Transmembrane</keyword>
<protein>
    <submittedName>
        <fullName evidence="7">MFS transporter</fullName>
    </submittedName>
</protein>
<evidence type="ECO:0000256" key="4">
    <source>
        <dbReference type="ARBA" id="ARBA00023136"/>
    </source>
</evidence>
<gene>
    <name evidence="7" type="ORF">ACFFQA_00415</name>
</gene>
<dbReference type="Proteomes" id="UP001589693">
    <property type="component" value="Unassembled WGS sequence"/>
</dbReference>
<dbReference type="InterPro" id="IPR036259">
    <property type="entry name" value="MFS_trans_sf"/>
</dbReference>
<feature type="transmembrane region" description="Helical" evidence="5">
    <location>
        <begin position="213"/>
        <end position="234"/>
    </location>
</feature>
<feature type="transmembrane region" description="Helical" evidence="5">
    <location>
        <begin position="368"/>
        <end position="390"/>
    </location>
</feature>
<evidence type="ECO:0000259" key="6">
    <source>
        <dbReference type="PROSITE" id="PS50850"/>
    </source>
</evidence>
<keyword evidence="8" id="KW-1185">Reference proteome</keyword>
<feature type="transmembrane region" description="Helical" evidence="5">
    <location>
        <begin position="93"/>
        <end position="119"/>
    </location>
</feature>
<dbReference type="RefSeq" id="WP_377849476.1">
    <property type="nucleotide sequence ID" value="NZ_JBHLZU010000002.1"/>
</dbReference>
<evidence type="ECO:0000256" key="3">
    <source>
        <dbReference type="ARBA" id="ARBA00022989"/>
    </source>
</evidence>
<accession>A0ABV5ZND8</accession>
<evidence type="ECO:0000256" key="1">
    <source>
        <dbReference type="ARBA" id="ARBA00004651"/>
    </source>
</evidence>
<feature type="transmembrane region" description="Helical" evidence="5">
    <location>
        <begin position="277"/>
        <end position="295"/>
    </location>
</feature>
<proteinExistence type="predicted"/>
<keyword evidence="4 5" id="KW-0472">Membrane</keyword>
<dbReference type="SUPFAM" id="SSF103473">
    <property type="entry name" value="MFS general substrate transporter"/>
    <property type="match status" value="1"/>
</dbReference>
<feature type="domain" description="Major facilitator superfamily (MFS) profile" evidence="6">
    <location>
        <begin position="1"/>
        <end position="393"/>
    </location>
</feature>
<evidence type="ECO:0000313" key="7">
    <source>
        <dbReference type="EMBL" id="MFB9902387.1"/>
    </source>
</evidence>
<organism evidence="7 8">
    <name type="scientific">Allokutzneria oryzae</name>
    <dbReference type="NCBI Taxonomy" id="1378989"/>
    <lineage>
        <taxon>Bacteria</taxon>
        <taxon>Bacillati</taxon>
        <taxon>Actinomycetota</taxon>
        <taxon>Actinomycetes</taxon>
        <taxon>Pseudonocardiales</taxon>
        <taxon>Pseudonocardiaceae</taxon>
        <taxon>Allokutzneria</taxon>
    </lineage>
</organism>
<keyword evidence="3 5" id="KW-1133">Transmembrane helix</keyword>
<name>A0ABV5ZND8_9PSEU</name>
<feature type="transmembrane region" description="Helical" evidence="5">
    <location>
        <begin position="163"/>
        <end position="182"/>
    </location>
</feature>
<dbReference type="InterPro" id="IPR020846">
    <property type="entry name" value="MFS_dom"/>
</dbReference>
<dbReference type="PANTHER" id="PTHR23530:SF1">
    <property type="entry name" value="PERMEASE, MAJOR FACILITATOR SUPERFAMILY-RELATED"/>
    <property type="match status" value="1"/>
</dbReference>
<evidence type="ECO:0000313" key="8">
    <source>
        <dbReference type="Proteomes" id="UP001589693"/>
    </source>
</evidence>
<feature type="transmembrane region" description="Helical" evidence="5">
    <location>
        <begin position="7"/>
        <end position="29"/>
    </location>
</feature>